<dbReference type="Proteomes" id="UP000249417">
    <property type="component" value="Unassembled WGS sequence"/>
</dbReference>
<proteinExistence type="inferred from homology"/>
<evidence type="ECO:0000313" key="5">
    <source>
        <dbReference type="EMBL" id="PZQ44976.1"/>
    </source>
</evidence>
<sequence length="238" mass="25551">MTKSLTGKTAVITGASRGIGAAVAKELAKQGAHVVLIARTIGGLEAVDDEIRKFGGKATLMPLDLFKLNDLDALGPTLHQHFSKIDIFIGNAAMLGTLAPLGHLKPDEFQRVMDLNVTANYRLIRTLDPLLKASDAGRVVFVSSGITQDYKAYWGEYAVSKAALEALAKTYAAECANTNVKVNILDPGRVRTAMRAQAYPGEDPQSRPHPDEITSYFLKLVANDCAMNGEILAVPSVK</sequence>
<dbReference type="InterPro" id="IPR020904">
    <property type="entry name" value="Sc_DH/Rdtase_CS"/>
</dbReference>
<evidence type="ECO:0000313" key="6">
    <source>
        <dbReference type="Proteomes" id="UP000249417"/>
    </source>
</evidence>
<evidence type="ECO:0000256" key="1">
    <source>
        <dbReference type="ARBA" id="ARBA00006484"/>
    </source>
</evidence>
<dbReference type="InterPro" id="IPR002347">
    <property type="entry name" value="SDR_fam"/>
</dbReference>
<dbReference type="PROSITE" id="PS00061">
    <property type="entry name" value="ADH_SHORT"/>
    <property type="match status" value="1"/>
</dbReference>
<dbReference type="PANTHER" id="PTHR44196">
    <property type="entry name" value="DEHYDROGENASE/REDUCTASE SDR FAMILY MEMBER 7B"/>
    <property type="match status" value="1"/>
</dbReference>
<dbReference type="GO" id="GO:0016020">
    <property type="term" value="C:membrane"/>
    <property type="evidence" value="ECO:0007669"/>
    <property type="project" value="TreeGrafter"/>
</dbReference>
<organism evidence="5 6">
    <name type="scientific">Micavibrio aeruginosavorus</name>
    <dbReference type="NCBI Taxonomy" id="349221"/>
    <lineage>
        <taxon>Bacteria</taxon>
        <taxon>Pseudomonadati</taxon>
        <taxon>Bdellovibrionota</taxon>
        <taxon>Bdellovibrionia</taxon>
        <taxon>Bdellovibrionales</taxon>
        <taxon>Pseudobdellovibrionaceae</taxon>
        <taxon>Micavibrio</taxon>
    </lineage>
</organism>
<dbReference type="PANTHER" id="PTHR44196:SF4">
    <property type="entry name" value="SHORT CHAIN DEHYDROGENASE"/>
    <property type="match status" value="1"/>
</dbReference>
<feature type="domain" description="Ketoreductase" evidence="4">
    <location>
        <begin position="8"/>
        <end position="193"/>
    </location>
</feature>
<protein>
    <submittedName>
        <fullName evidence="5">Oxidoreductase</fullName>
    </submittedName>
</protein>
<evidence type="ECO:0000256" key="3">
    <source>
        <dbReference type="RuleBase" id="RU000363"/>
    </source>
</evidence>
<dbReference type="EMBL" id="QFQB01000069">
    <property type="protein sequence ID" value="PZQ44976.1"/>
    <property type="molecule type" value="Genomic_DNA"/>
</dbReference>
<keyword evidence="2" id="KW-0560">Oxidoreductase</keyword>
<evidence type="ECO:0000259" key="4">
    <source>
        <dbReference type="SMART" id="SM00822"/>
    </source>
</evidence>
<dbReference type="PRINTS" id="PR00080">
    <property type="entry name" value="SDRFAMILY"/>
</dbReference>
<comment type="similarity">
    <text evidence="1 3">Belongs to the short-chain dehydrogenases/reductases (SDR) family.</text>
</comment>
<dbReference type="InterPro" id="IPR036291">
    <property type="entry name" value="NAD(P)-bd_dom_sf"/>
</dbReference>
<comment type="caution">
    <text evidence="5">The sequence shown here is derived from an EMBL/GenBank/DDBJ whole genome shotgun (WGS) entry which is preliminary data.</text>
</comment>
<dbReference type="InterPro" id="IPR057326">
    <property type="entry name" value="KR_dom"/>
</dbReference>
<gene>
    <name evidence="5" type="ORF">DI551_08855</name>
</gene>
<dbReference type="PRINTS" id="PR00081">
    <property type="entry name" value="GDHRDH"/>
</dbReference>
<dbReference type="SUPFAM" id="SSF51735">
    <property type="entry name" value="NAD(P)-binding Rossmann-fold domains"/>
    <property type="match status" value="1"/>
</dbReference>
<dbReference type="Pfam" id="PF00106">
    <property type="entry name" value="adh_short"/>
    <property type="match status" value="1"/>
</dbReference>
<dbReference type="GO" id="GO:0016491">
    <property type="term" value="F:oxidoreductase activity"/>
    <property type="evidence" value="ECO:0007669"/>
    <property type="project" value="UniProtKB-KW"/>
</dbReference>
<dbReference type="SMART" id="SM00822">
    <property type="entry name" value="PKS_KR"/>
    <property type="match status" value="1"/>
</dbReference>
<name>A0A2W5MUZ1_9BACT</name>
<evidence type="ECO:0000256" key="2">
    <source>
        <dbReference type="ARBA" id="ARBA00023002"/>
    </source>
</evidence>
<dbReference type="AlphaFoldDB" id="A0A2W5MUZ1"/>
<reference evidence="5 6" key="1">
    <citation type="submission" date="2017-08" db="EMBL/GenBank/DDBJ databases">
        <title>Infants hospitalized years apart are colonized by the same room-sourced microbial strains.</title>
        <authorList>
            <person name="Brooks B."/>
            <person name="Olm M.R."/>
            <person name="Firek B.A."/>
            <person name="Baker R."/>
            <person name="Thomas B.C."/>
            <person name="Morowitz M.J."/>
            <person name="Banfield J.F."/>
        </authorList>
    </citation>
    <scope>NUCLEOTIDE SEQUENCE [LARGE SCALE GENOMIC DNA]</scope>
    <source>
        <strain evidence="5">S2_005_002_R2_29</strain>
    </source>
</reference>
<accession>A0A2W5MUZ1</accession>
<dbReference type="Gene3D" id="3.40.50.720">
    <property type="entry name" value="NAD(P)-binding Rossmann-like Domain"/>
    <property type="match status" value="1"/>
</dbReference>